<evidence type="ECO:0000256" key="6">
    <source>
        <dbReference type="PIRSR" id="PIRSR606710-2"/>
    </source>
</evidence>
<evidence type="ECO:0000313" key="9">
    <source>
        <dbReference type="EMBL" id="KAJ5453800.1"/>
    </source>
</evidence>
<dbReference type="InterPro" id="IPR051795">
    <property type="entry name" value="Glycosyl_Hydrlase_43"/>
</dbReference>
<evidence type="ECO:0000256" key="3">
    <source>
        <dbReference type="ARBA" id="ARBA00022801"/>
    </source>
</evidence>
<dbReference type="Gene3D" id="2.115.10.20">
    <property type="entry name" value="Glycosyl hydrolase domain, family 43"/>
    <property type="match status" value="1"/>
</dbReference>
<dbReference type="AlphaFoldDB" id="A0AAD6C8H5"/>
<evidence type="ECO:0000256" key="7">
    <source>
        <dbReference type="RuleBase" id="RU361187"/>
    </source>
</evidence>
<dbReference type="GO" id="GO:0004553">
    <property type="term" value="F:hydrolase activity, hydrolyzing O-glycosyl compounds"/>
    <property type="evidence" value="ECO:0007669"/>
    <property type="project" value="InterPro"/>
</dbReference>
<comment type="caution">
    <text evidence="9">The sequence shown here is derived from an EMBL/GenBank/DDBJ whole genome shotgun (WGS) entry which is preliminary data.</text>
</comment>
<feature type="active site" description="Proton acceptor" evidence="5">
    <location>
        <position position="18"/>
    </location>
</feature>
<evidence type="ECO:0000256" key="1">
    <source>
        <dbReference type="ARBA" id="ARBA00009865"/>
    </source>
</evidence>
<keyword evidence="3 7" id="KW-0378">Hydrolase</keyword>
<protein>
    <recommendedName>
        <fullName evidence="8">Beta-xylosidase C-terminal Concanavalin A-like domain-containing protein</fullName>
    </recommendedName>
</protein>
<dbReference type="GO" id="GO:0005975">
    <property type="term" value="P:carbohydrate metabolic process"/>
    <property type="evidence" value="ECO:0007669"/>
    <property type="project" value="InterPro"/>
</dbReference>
<dbReference type="InterPro" id="IPR013320">
    <property type="entry name" value="ConA-like_dom_sf"/>
</dbReference>
<proteinExistence type="inferred from homology"/>
<reference evidence="9" key="2">
    <citation type="journal article" date="2023" name="IMA Fungus">
        <title>Comparative genomic study of the Penicillium genus elucidates a diverse pangenome and 15 lateral gene transfer events.</title>
        <authorList>
            <person name="Petersen C."/>
            <person name="Sorensen T."/>
            <person name="Nielsen M.R."/>
            <person name="Sondergaard T.E."/>
            <person name="Sorensen J.L."/>
            <person name="Fitzpatrick D.A."/>
            <person name="Frisvad J.C."/>
            <person name="Nielsen K.L."/>
        </authorList>
    </citation>
    <scope>NUCLEOTIDE SEQUENCE</scope>
    <source>
        <strain evidence="9">IBT 16125</strain>
    </source>
</reference>
<dbReference type="SUPFAM" id="SSF49899">
    <property type="entry name" value="Concanavalin A-like lectins/glucanases"/>
    <property type="match status" value="1"/>
</dbReference>
<sequence length="541" mass="61275">MSSGGAFNNPIIPGFNPDPSICRVNGDYFLVTSTFEYYPGISVYHSKDLLRWTLIGHVITRHSQINMRTTEPSGGLWAPTIRYHDGRFYVSVGCTHRFRPKEWDIVIPRGFYVSTTNIWDSSSWSDPTFFDVPGIDQDLFFDDDGKVYFSAVNLITEPRIKKHGLGLATFTAEIDLVTGRCLGPAKWNRLSDFGLGIAEGPHIFKKDGFYYLSTAEGGTDEGHQQWIFRSTAGPFGPWEEGPKGTVNPVIFNDNDPSIRNTGHLDFIETANGDWVAVFLGVRPQGEKSELLSQLGRETFMSHVEWIDGWPIARGMELLSKPQVWRDEFQDSTLQLGWYHLRTPLKKDYSLSEQPGSLSLYGNAYRIDDFECPSMLLRKQTGFSGDWRVKFSFAPKEAGHEAGTAIWWSQFAYASIGLRKPFDESKSGLEIVSRCYNEVEDQFKEFTHELPLECRDVELIIRAYPTRYELFFSIQNDSHSTASDPVKLGEIPSKALTHRRSGKESPNTGSHFAIYAQGAYGKPCFEPAVFEFAEWKVLSETN</sequence>
<organism evidence="9 10">
    <name type="scientific">Penicillium daleae</name>
    <dbReference type="NCBI Taxonomy" id="63821"/>
    <lineage>
        <taxon>Eukaryota</taxon>
        <taxon>Fungi</taxon>
        <taxon>Dikarya</taxon>
        <taxon>Ascomycota</taxon>
        <taxon>Pezizomycotina</taxon>
        <taxon>Eurotiomycetes</taxon>
        <taxon>Eurotiomycetidae</taxon>
        <taxon>Eurotiales</taxon>
        <taxon>Aspergillaceae</taxon>
        <taxon>Penicillium</taxon>
    </lineage>
</organism>
<dbReference type="Pfam" id="PF04616">
    <property type="entry name" value="Glyco_hydro_43"/>
    <property type="match status" value="1"/>
</dbReference>
<dbReference type="InterPro" id="IPR006710">
    <property type="entry name" value="Glyco_hydro_43"/>
</dbReference>
<dbReference type="GeneID" id="81598381"/>
<dbReference type="Gene3D" id="2.60.120.200">
    <property type="match status" value="1"/>
</dbReference>
<reference evidence="9" key="1">
    <citation type="submission" date="2022-12" db="EMBL/GenBank/DDBJ databases">
        <authorList>
            <person name="Petersen C."/>
        </authorList>
    </citation>
    <scope>NUCLEOTIDE SEQUENCE</scope>
    <source>
        <strain evidence="9">IBT 16125</strain>
    </source>
</reference>
<dbReference type="PANTHER" id="PTHR42812">
    <property type="entry name" value="BETA-XYLOSIDASE"/>
    <property type="match status" value="1"/>
</dbReference>
<dbReference type="Pfam" id="PF17851">
    <property type="entry name" value="GH43_C2"/>
    <property type="match status" value="1"/>
</dbReference>
<dbReference type="InterPro" id="IPR041542">
    <property type="entry name" value="GH43_C2"/>
</dbReference>
<dbReference type="InterPro" id="IPR023296">
    <property type="entry name" value="Glyco_hydro_beta-prop_sf"/>
</dbReference>
<dbReference type="EMBL" id="JAPVEA010000005">
    <property type="protein sequence ID" value="KAJ5453800.1"/>
    <property type="molecule type" value="Genomic_DNA"/>
</dbReference>
<feature type="domain" description="Beta-xylosidase C-terminal Concanavalin A-like" evidence="8">
    <location>
        <begin position="325"/>
        <end position="534"/>
    </location>
</feature>
<gene>
    <name evidence="9" type="ORF">N7458_004756</name>
</gene>
<evidence type="ECO:0000256" key="4">
    <source>
        <dbReference type="ARBA" id="ARBA00023295"/>
    </source>
</evidence>
<evidence type="ECO:0000313" key="10">
    <source>
        <dbReference type="Proteomes" id="UP001213681"/>
    </source>
</evidence>
<accession>A0AAD6C8H5</accession>
<feature type="site" description="Important for catalytic activity, responsible for pKa modulation of the active site Glu and correct orientation of both the proton donor and substrate" evidence="6">
    <location>
        <position position="136"/>
    </location>
</feature>
<dbReference type="RefSeq" id="XP_056766756.1">
    <property type="nucleotide sequence ID" value="XM_056908138.1"/>
</dbReference>
<dbReference type="SUPFAM" id="SSF75005">
    <property type="entry name" value="Arabinanase/levansucrase/invertase"/>
    <property type="match status" value="1"/>
</dbReference>
<feature type="active site" description="Proton donor" evidence="5">
    <location>
        <position position="199"/>
    </location>
</feature>
<dbReference type="Proteomes" id="UP001213681">
    <property type="component" value="Unassembled WGS sequence"/>
</dbReference>
<keyword evidence="4 7" id="KW-0326">Glycosidase</keyword>
<evidence type="ECO:0000256" key="5">
    <source>
        <dbReference type="PIRSR" id="PIRSR606710-1"/>
    </source>
</evidence>
<name>A0AAD6C8H5_9EURO</name>
<comment type="similarity">
    <text evidence="1 7">Belongs to the glycosyl hydrolase 43 family.</text>
</comment>
<dbReference type="CDD" id="cd18617">
    <property type="entry name" value="GH43_XynB-like"/>
    <property type="match status" value="1"/>
</dbReference>
<keyword evidence="2" id="KW-0732">Signal</keyword>
<keyword evidence="10" id="KW-1185">Reference proteome</keyword>
<dbReference type="PANTHER" id="PTHR42812:SF16">
    <property type="entry name" value="HYDROLASE, PUTATIVE (AFU_ORTHOLOGUE AFUA_7G06110)-RELATED"/>
    <property type="match status" value="1"/>
</dbReference>
<evidence type="ECO:0000256" key="2">
    <source>
        <dbReference type="ARBA" id="ARBA00022729"/>
    </source>
</evidence>
<evidence type="ECO:0000259" key="8">
    <source>
        <dbReference type="Pfam" id="PF17851"/>
    </source>
</evidence>